<evidence type="ECO:0000256" key="6">
    <source>
        <dbReference type="ARBA" id="ARBA00022989"/>
    </source>
</evidence>
<organism evidence="10 11">
    <name type="scientific">Onchocerca volvulus</name>
    <dbReference type="NCBI Taxonomy" id="6282"/>
    <lineage>
        <taxon>Eukaryota</taxon>
        <taxon>Metazoa</taxon>
        <taxon>Ecdysozoa</taxon>
        <taxon>Nematoda</taxon>
        <taxon>Chromadorea</taxon>
        <taxon>Rhabditida</taxon>
        <taxon>Spirurina</taxon>
        <taxon>Spiruromorpha</taxon>
        <taxon>Filarioidea</taxon>
        <taxon>Onchocercidae</taxon>
        <taxon>Onchocerca</taxon>
    </lineage>
</organism>
<evidence type="ECO:0000256" key="2">
    <source>
        <dbReference type="ARBA" id="ARBA00009063"/>
    </source>
</evidence>
<dbReference type="Pfam" id="PF00804">
    <property type="entry name" value="Syntaxin"/>
    <property type="match status" value="1"/>
</dbReference>
<evidence type="ECO:0000256" key="7">
    <source>
        <dbReference type="ARBA" id="ARBA00023136"/>
    </source>
</evidence>
<evidence type="ECO:0000256" key="3">
    <source>
        <dbReference type="ARBA" id="ARBA00022448"/>
    </source>
</evidence>
<comment type="subcellular location">
    <subcellularLocation>
        <location evidence="1">Membrane</location>
        <topology evidence="1">Single-pass type IV membrane protein</topology>
    </subcellularLocation>
</comment>
<keyword evidence="3" id="KW-0813">Transport</keyword>
<dbReference type="Gene3D" id="1.20.58.70">
    <property type="match status" value="1"/>
</dbReference>
<dbReference type="SMART" id="SM00503">
    <property type="entry name" value="SynN"/>
    <property type="match status" value="1"/>
</dbReference>
<evidence type="ECO:0000313" key="11">
    <source>
        <dbReference type="Proteomes" id="UP000024404"/>
    </source>
</evidence>
<reference evidence="10" key="2">
    <citation type="submission" date="2022-06" db="UniProtKB">
        <authorList>
            <consortium name="EnsemblMetazoa"/>
        </authorList>
    </citation>
    <scope>IDENTIFICATION</scope>
</reference>
<name>A0A8R1TQE4_ONCVO</name>
<dbReference type="Gene3D" id="1.20.5.110">
    <property type="match status" value="1"/>
</dbReference>
<dbReference type="GO" id="GO:0006836">
    <property type="term" value="P:neurotransmitter transport"/>
    <property type="evidence" value="ECO:0007669"/>
    <property type="project" value="UniProtKB-KW"/>
</dbReference>
<dbReference type="EMBL" id="CMVM020000073">
    <property type="status" value="NOT_ANNOTATED_CDS"/>
    <property type="molecule type" value="Genomic_DNA"/>
</dbReference>
<dbReference type="GO" id="GO:0012505">
    <property type="term" value="C:endomembrane system"/>
    <property type="evidence" value="ECO:0007669"/>
    <property type="project" value="TreeGrafter"/>
</dbReference>
<keyword evidence="5" id="KW-0532">Neurotransmitter transport</keyword>
<dbReference type="InterPro" id="IPR010989">
    <property type="entry name" value="SNARE"/>
</dbReference>
<keyword evidence="6 8" id="KW-1133">Transmembrane helix</keyword>
<dbReference type="AlphaFoldDB" id="A0A8R1TQE4"/>
<keyword evidence="11" id="KW-1185">Reference proteome</keyword>
<dbReference type="PANTHER" id="PTHR19957:SF424">
    <property type="entry name" value="SYNTAXIN-1A"/>
    <property type="match status" value="1"/>
</dbReference>
<dbReference type="GO" id="GO:0005886">
    <property type="term" value="C:plasma membrane"/>
    <property type="evidence" value="ECO:0007669"/>
    <property type="project" value="TreeGrafter"/>
</dbReference>
<keyword evidence="7 8" id="KW-0472">Membrane</keyword>
<dbReference type="CDD" id="cd15848">
    <property type="entry name" value="SNARE_syntaxin1-like"/>
    <property type="match status" value="1"/>
</dbReference>
<dbReference type="GO" id="GO:0006906">
    <property type="term" value="P:vesicle fusion"/>
    <property type="evidence" value="ECO:0007669"/>
    <property type="project" value="TreeGrafter"/>
</dbReference>
<dbReference type="InterPro" id="IPR045242">
    <property type="entry name" value="Syntaxin"/>
</dbReference>
<dbReference type="GO" id="GO:0000149">
    <property type="term" value="F:SNARE binding"/>
    <property type="evidence" value="ECO:0007669"/>
    <property type="project" value="TreeGrafter"/>
</dbReference>
<proteinExistence type="inferred from homology"/>
<dbReference type="PROSITE" id="PS50192">
    <property type="entry name" value="T_SNARE"/>
    <property type="match status" value="1"/>
</dbReference>
<accession>A0A8R1TQE4</accession>
<dbReference type="GO" id="GO:0031201">
    <property type="term" value="C:SNARE complex"/>
    <property type="evidence" value="ECO:0007669"/>
    <property type="project" value="TreeGrafter"/>
</dbReference>
<dbReference type="EnsemblMetazoa" id="OVOC2255.1">
    <property type="protein sequence ID" value="OVOC2255.1"/>
    <property type="gene ID" value="WBGene00239064"/>
</dbReference>
<evidence type="ECO:0000256" key="1">
    <source>
        <dbReference type="ARBA" id="ARBA00004211"/>
    </source>
</evidence>
<reference evidence="11" key="1">
    <citation type="submission" date="2013-10" db="EMBL/GenBank/DDBJ databases">
        <title>Genome sequencing of Onchocerca volvulus.</title>
        <authorList>
            <person name="Cotton J."/>
            <person name="Tsai J."/>
            <person name="Stanley E."/>
            <person name="Tracey A."/>
            <person name="Holroyd N."/>
            <person name="Lustigman S."/>
            <person name="Berriman M."/>
        </authorList>
    </citation>
    <scope>NUCLEOTIDE SEQUENCE</scope>
</reference>
<keyword evidence="4 8" id="KW-0812">Transmembrane</keyword>
<dbReference type="GO" id="GO:0006886">
    <property type="term" value="P:intracellular protein transport"/>
    <property type="evidence" value="ECO:0007669"/>
    <property type="project" value="TreeGrafter"/>
</dbReference>
<comment type="similarity">
    <text evidence="2">Belongs to the syntaxin family.</text>
</comment>
<evidence type="ECO:0000256" key="8">
    <source>
        <dbReference type="SAM" id="Phobius"/>
    </source>
</evidence>
<feature type="transmembrane region" description="Helical" evidence="8">
    <location>
        <begin position="271"/>
        <end position="292"/>
    </location>
</feature>
<dbReference type="OMA" id="AMRKKIC"/>
<sequence length="295" mass="33684">MVKDRSNEFRRKADQFLPNDDTIITIDGESNVSFVQDGSFLAEIDEIRNVMTKLSDDVASIKMQLRSILAQTIVDDNEKEKLDECMAGIKHRSGLLRKHLLVMKEDAKKTEAEKINGISKRIKQYHIEALSKKLSDLLEIFNAAQLDYRVQVSKRIKRQLDIAGEHVTEEEVNTMIDSKSSEIFNRHVRSSELKSAFDDASLRHNEILNLEASIKELNDLYNDMTFLIHTQAEKVDRIDRNTSDALNYVTAGNQQARVAVQCQQAELNKKLYCGIGCVIFIALVLIIFIIYFSSK</sequence>
<evidence type="ECO:0000256" key="5">
    <source>
        <dbReference type="ARBA" id="ARBA00022775"/>
    </source>
</evidence>
<evidence type="ECO:0000313" key="10">
    <source>
        <dbReference type="EnsemblMetazoa" id="OVOC2255.1"/>
    </source>
</evidence>
<dbReference type="InterPro" id="IPR006011">
    <property type="entry name" value="Syntaxin_N"/>
</dbReference>
<protein>
    <submittedName>
        <fullName evidence="10">t-SNARE coiled-coil homology domain-containing protein</fullName>
    </submittedName>
</protein>
<dbReference type="SUPFAM" id="SSF47661">
    <property type="entry name" value="t-snare proteins"/>
    <property type="match status" value="1"/>
</dbReference>
<feature type="domain" description="T-SNARE coiled-coil homology" evidence="9">
    <location>
        <begin position="203"/>
        <end position="259"/>
    </location>
</feature>
<dbReference type="Proteomes" id="UP000024404">
    <property type="component" value="Unassembled WGS sequence"/>
</dbReference>
<evidence type="ECO:0000259" key="9">
    <source>
        <dbReference type="PROSITE" id="PS50192"/>
    </source>
</evidence>
<dbReference type="GO" id="GO:0006887">
    <property type="term" value="P:exocytosis"/>
    <property type="evidence" value="ECO:0007669"/>
    <property type="project" value="TreeGrafter"/>
</dbReference>
<dbReference type="GO" id="GO:0048278">
    <property type="term" value="P:vesicle docking"/>
    <property type="evidence" value="ECO:0007669"/>
    <property type="project" value="TreeGrafter"/>
</dbReference>
<dbReference type="InterPro" id="IPR000727">
    <property type="entry name" value="T_SNARE_dom"/>
</dbReference>
<dbReference type="GO" id="GO:0005484">
    <property type="term" value="F:SNAP receptor activity"/>
    <property type="evidence" value="ECO:0007669"/>
    <property type="project" value="TreeGrafter"/>
</dbReference>
<evidence type="ECO:0000256" key="4">
    <source>
        <dbReference type="ARBA" id="ARBA00022692"/>
    </source>
</evidence>
<dbReference type="SMART" id="SM00397">
    <property type="entry name" value="t_SNARE"/>
    <property type="match status" value="1"/>
</dbReference>
<dbReference type="PANTHER" id="PTHR19957">
    <property type="entry name" value="SYNTAXIN"/>
    <property type="match status" value="1"/>
</dbReference>